<feature type="domain" description="Type I restriction modification DNA specificity" evidence="5">
    <location>
        <begin position="152"/>
        <end position="202"/>
    </location>
</feature>
<feature type="domain" description="Type I restriction modification DNA specificity" evidence="5">
    <location>
        <begin position="246"/>
        <end position="399"/>
    </location>
</feature>
<dbReference type="GO" id="GO:0003677">
    <property type="term" value="F:DNA binding"/>
    <property type="evidence" value="ECO:0007669"/>
    <property type="project" value="UniProtKB-KW"/>
</dbReference>
<dbReference type="SUPFAM" id="SSF116734">
    <property type="entry name" value="DNA methylase specificity domain"/>
    <property type="match status" value="2"/>
</dbReference>
<keyword evidence="6" id="KW-0378">Hydrolase</keyword>
<keyword evidence="6" id="KW-0255">Endonuclease</keyword>
<comment type="similarity">
    <text evidence="1">Belongs to the type-I restriction system S methylase family.</text>
</comment>
<dbReference type="AlphaFoldDB" id="A0A2S5DWT9"/>
<name>A0A2S5DWT9_9BURK</name>
<proteinExistence type="inferred from homology"/>
<keyword evidence="4" id="KW-0175">Coiled coil</keyword>
<evidence type="ECO:0000256" key="2">
    <source>
        <dbReference type="ARBA" id="ARBA00022747"/>
    </source>
</evidence>
<gene>
    <name evidence="6" type="ORF">C3743_26120</name>
</gene>
<evidence type="ECO:0000256" key="4">
    <source>
        <dbReference type="SAM" id="Coils"/>
    </source>
</evidence>
<evidence type="ECO:0000256" key="1">
    <source>
        <dbReference type="ARBA" id="ARBA00010923"/>
    </source>
</evidence>
<dbReference type="GO" id="GO:0009307">
    <property type="term" value="P:DNA restriction-modification system"/>
    <property type="evidence" value="ECO:0007669"/>
    <property type="project" value="UniProtKB-KW"/>
</dbReference>
<dbReference type="InterPro" id="IPR044946">
    <property type="entry name" value="Restrct_endonuc_typeI_TRD_sf"/>
</dbReference>
<accession>A0A2S5DWT9</accession>
<protein>
    <submittedName>
        <fullName evidence="6">Restriction endonuclease subunit S</fullName>
    </submittedName>
</protein>
<dbReference type="Proteomes" id="UP000238655">
    <property type="component" value="Chromosome 1"/>
</dbReference>
<keyword evidence="2" id="KW-0680">Restriction system</keyword>
<evidence type="ECO:0000256" key="3">
    <source>
        <dbReference type="ARBA" id="ARBA00023125"/>
    </source>
</evidence>
<comment type="caution">
    <text evidence="6">The sequence shown here is derived from an EMBL/GenBank/DDBJ whole genome shotgun (WGS) entry which is preliminary data.</text>
</comment>
<feature type="coiled-coil region" evidence="4">
    <location>
        <begin position="185"/>
        <end position="212"/>
    </location>
</feature>
<keyword evidence="6" id="KW-0540">Nuclease</keyword>
<reference evidence="6 7" key="1">
    <citation type="submission" date="2018-01" db="EMBL/GenBank/DDBJ databases">
        <title>Successful Treatment of Persistent Burkholderia cepacia Bacteremia with Ceftazidime-Avibactam.</title>
        <authorList>
            <person name="Tamma P."/>
            <person name="Fan Y."/>
            <person name="Bergman Y."/>
            <person name="Sick-Samuels A."/>
            <person name="Hsu A."/>
            <person name="Timp W."/>
            <person name="Simner P."/>
        </authorList>
    </citation>
    <scope>NUCLEOTIDE SEQUENCE [LARGE SCALE GENOMIC DNA]</scope>
    <source>
        <strain evidence="6 7">170816</strain>
    </source>
</reference>
<dbReference type="Pfam" id="PF01420">
    <property type="entry name" value="Methylase_S"/>
    <property type="match status" value="2"/>
</dbReference>
<keyword evidence="3" id="KW-0238">DNA-binding</keyword>
<evidence type="ECO:0000259" key="5">
    <source>
        <dbReference type="Pfam" id="PF01420"/>
    </source>
</evidence>
<dbReference type="PANTHER" id="PTHR30408:SF12">
    <property type="entry name" value="TYPE I RESTRICTION ENZYME MJAVIII SPECIFICITY SUBUNIT"/>
    <property type="match status" value="1"/>
</dbReference>
<evidence type="ECO:0000313" key="7">
    <source>
        <dbReference type="Proteomes" id="UP000238655"/>
    </source>
</evidence>
<dbReference type="PANTHER" id="PTHR30408">
    <property type="entry name" value="TYPE-1 RESTRICTION ENZYME ECOKI SPECIFICITY PROTEIN"/>
    <property type="match status" value="1"/>
</dbReference>
<dbReference type="InterPro" id="IPR000055">
    <property type="entry name" value="Restrct_endonuc_typeI_TRD"/>
</dbReference>
<dbReference type="EMBL" id="PQVP01000002">
    <property type="protein sequence ID" value="POZ83571.1"/>
    <property type="molecule type" value="Genomic_DNA"/>
</dbReference>
<sequence length="419" mass="46899">MSNKDKSAMSEQKSAQRTLVPELRFPEFREAGEWHEKKLAQFLTESRIEGSAGDIAKKITVKLWGKGVFAKRESIKGSENTKYYKRRAGQFIYSKLDFLNQAFGIVPKELDGFESTVDLPCFDIGEELDPVFLLEYVKREGFYKKNGEVADGGRKAKRIQAEMFLSFPIVLPIQKAEQQKIADCLSSLDDLIMAENQKLDAIRNQKKGLMQQLFPREGETIPRLRFPEFRAAEAWKEAALSTWIDLISGLHLAPDEYADAGDVPYFTGPSDYANDLALVSKWTSHSVNSGRSGDILITVKGSGVGELLYLELDEVAMGRQLMAVRPKSVHGEFLFHFLATQRQRLIALASGNLIPGLSRGDILSLTALVPQREEQQAIADCLSSLDDLIAVQNQKIDVLLVHKKGLMQRLFVAQSGVQE</sequence>
<organism evidence="6 7">
    <name type="scientific">Burkholderia contaminans</name>
    <dbReference type="NCBI Taxonomy" id="488447"/>
    <lineage>
        <taxon>Bacteria</taxon>
        <taxon>Pseudomonadati</taxon>
        <taxon>Pseudomonadota</taxon>
        <taxon>Betaproteobacteria</taxon>
        <taxon>Burkholderiales</taxon>
        <taxon>Burkholderiaceae</taxon>
        <taxon>Burkholderia</taxon>
        <taxon>Burkholderia cepacia complex</taxon>
    </lineage>
</organism>
<dbReference type="Gene3D" id="3.90.220.20">
    <property type="entry name" value="DNA methylase specificity domains"/>
    <property type="match status" value="2"/>
</dbReference>
<dbReference type="InterPro" id="IPR052021">
    <property type="entry name" value="Type-I_RS_S_subunit"/>
</dbReference>
<dbReference type="Gene3D" id="1.10.287.1120">
    <property type="entry name" value="Bipartite methylase S protein"/>
    <property type="match status" value="1"/>
</dbReference>
<evidence type="ECO:0000313" key="6">
    <source>
        <dbReference type="EMBL" id="POZ83571.1"/>
    </source>
</evidence>
<dbReference type="GO" id="GO:0004519">
    <property type="term" value="F:endonuclease activity"/>
    <property type="evidence" value="ECO:0007669"/>
    <property type="project" value="UniProtKB-KW"/>
</dbReference>